<feature type="domain" description="External alternative NADH-ubiquinone oxidoreductase-like C-terminal" evidence="7">
    <location>
        <begin position="371"/>
        <end position="430"/>
    </location>
</feature>
<dbReference type="EnsemblMetazoa" id="G23468.1">
    <property type="protein sequence ID" value="G23468.1:cds"/>
    <property type="gene ID" value="G23468"/>
</dbReference>
<dbReference type="GO" id="GO:0003954">
    <property type="term" value="F:NADH dehydrogenase activity"/>
    <property type="evidence" value="ECO:0007669"/>
    <property type="project" value="InterPro"/>
</dbReference>
<evidence type="ECO:0000313" key="9">
    <source>
        <dbReference type="Proteomes" id="UP000005408"/>
    </source>
</evidence>
<dbReference type="EnsemblMetazoa" id="G23468.3">
    <property type="protein sequence ID" value="G23468.3:cds"/>
    <property type="gene ID" value="G23468"/>
</dbReference>
<dbReference type="PANTHER" id="PTHR43706">
    <property type="entry name" value="NADH DEHYDROGENASE"/>
    <property type="match status" value="1"/>
</dbReference>
<dbReference type="GO" id="GO:0005739">
    <property type="term" value="C:mitochondrion"/>
    <property type="evidence" value="ECO:0007669"/>
    <property type="project" value="UniProtKB-ARBA"/>
</dbReference>
<evidence type="ECO:0000259" key="6">
    <source>
        <dbReference type="Pfam" id="PF07992"/>
    </source>
</evidence>
<accession>A0A8W8KDS5</accession>
<dbReference type="SUPFAM" id="SSF51905">
    <property type="entry name" value="FAD/NAD(P)-binding domain"/>
    <property type="match status" value="2"/>
</dbReference>
<dbReference type="OMA" id="DHCIFLD"/>
<keyword evidence="9" id="KW-1185">Reference proteome</keyword>
<keyword evidence="5" id="KW-0520">NAD</keyword>
<dbReference type="InterPro" id="IPR036188">
    <property type="entry name" value="FAD/NAD-bd_sf"/>
</dbReference>
<proteinExistence type="inferred from homology"/>
<dbReference type="EnsemblMetazoa" id="G23468.5">
    <property type="protein sequence ID" value="G23468.5:cds"/>
    <property type="gene ID" value="G23468"/>
</dbReference>
<evidence type="ECO:0000259" key="7">
    <source>
        <dbReference type="Pfam" id="PF22366"/>
    </source>
</evidence>
<dbReference type="AlphaFoldDB" id="A0A8W8KDS5"/>
<reference evidence="8" key="1">
    <citation type="submission" date="2022-08" db="UniProtKB">
        <authorList>
            <consortium name="EnsemblMetazoa"/>
        </authorList>
    </citation>
    <scope>IDENTIFICATION</scope>
    <source>
        <strain evidence="8">05x7-T-G4-1.051#20</strain>
    </source>
</reference>
<evidence type="ECO:0000256" key="5">
    <source>
        <dbReference type="ARBA" id="ARBA00023027"/>
    </source>
</evidence>
<dbReference type="SMR" id="A0A8W8KDS5"/>
<evidence type="ECO:0000256" key="3">
    <source>
        <dbReference type="ARBA" id="ARBA00022827"/>
    </source>
</evidence>
<dbReference type="Gene3D" id="3.50.50.100">
    <property type="match status" value="1"/>
</dbReference>
<dbReference type="PRINTS" id="PR00368">
    <property type="entry name" value="FADPNR"/>
</dbReference>
<dbReference type="EnsemblMetazoa" id="G23468.2">
    <property type="protein sequence ID" value="G23468.2:cds"/>
    <property type="gene ID" value="G23468"/>
</dbReference>
<dbReference type="Proteomes" id="UP000005408">
    <property type="component" value="Unassembled WGS sequence"/>
</dbReference>
<dbReference type="Pfam" id="PF22366">
    <property type="entry name" value="NDH2_C"/>
    <property type="match status" value="1"/>
</dbReference>
<keyword evidence="4" id="KW-0560">Oxidoreductase</keyword>
<evidence type="ECO:0000313" key="8">
    <source>
        <dbReference type="EnsemblMetazoa" id="G23468.3:cds"/>
    </source>
</evidence>
<feature type="domain" description="FAD/NAD(P)-binding" evidence="6">
    <location>
        <begin position="30"/>
        <end position="351"/>
    </location>
</feature>
<dbReference type="Pfam" id="PF07992">
    <property type="entry name" value="Pyr_redox_2"/>
    <property type="match status" value="1"/>
</dbReference>
<organism evidence="8 9">
    <name type="scientific">Magallana gigas</name>
    <name type="common">Pacific oyster</name>
    <name type="synonym">Crassostrea gigas</name>
    <dbReference type="NCBI Taxonomy" id="29159"/>
    <lineage>
        <taxon>Eukaryota</taxon>
        <taxon>Metazoa</taxon>
        <taxon>Spiralia</taxon>
        <taxon>Lophotrochozoa</taxon>
        <taxon>Mollusca</taxon>
        <taxon>Bivalvia</taxon>
        <taxon>Autobranchia</taxon>
        <taxon>Pteriomorphia</taxon>
        <taxon>Ostreida</taxon>
        <taxon>Ostreoidea</taxon>
        <taxon>Ostreidae</taxon>
        <taxon>Magallana</taxon>
    </lineage>
</organism>
<keyword evidence="2" id="KW-0285">Flavoprotein</keyword>
<evidence type="ECO:0000256" key="4">
    <source>
        <dbReference type="ARBA" id="ARBA00023002"/>
    </source>
</evidence>
<dbReference type="EnsemblMetazoa" id="G23468.4">
    <property type="protein sequence ID" value="G23468.4:cds"/>
    <property type="gene ID" value="G23468"/>
</dbReference>
<sequence>MSHLSSLRKCFPLKSGLLSKTFATQTGRKKLVILGTGWGGYSLLRNIDKKLFDVVVISPRNYFLFTPMLASTTVGTVEFRSIIEPVRNTTFRQTGDFHLSYATHLDMKNQVLHCESVLQPQLGYTVNFDKLVIAVGARSNTFNVPGVEEHAFFLKDIPDARKIRSRIIRNIELSLHPGLSESERKQLLNFVIVGGGPTGVEFGAELYDWIEQDVARVYHQRKDQVHVTLVESNQILSSFDESLRKYAENKIKQRERFQLVKSSVTQVTSDCVKLSNGEDLPCGLVVWSTGLSPTQFVKSLGVDKNRNGQILTDKNLHVIGDPTNNVYALGDCADIRDNPLPCIAQVAERQGEYLANLFCGKDEKEFTFQSKGMLAYIGRYQGVSDIPKIKMQGISSWFLWRSAYLTKLGSWRLRMQVPMDWTKTILFGRDISRFD</sequence>
<protein>
    <recommendedName>
        <fullName evidence="10">NADH dehydrogenase</fullName>
    </recommendedName>
</protein>
<evidence type="ECO:0000256" key="1">
    <source>
        <dbReference type="ARBA" id="ARBA00005272"/>
    </source>
</evidence>
<dbReference type="InterPro" id="IPR045024">
    <property type="entry name" value="NDH-2"/>
</dbReference>
<dbReference type="InterPro" id="IPR054585">
    <property type="entry name" value="NDH2-like_C"/>
</dbReference>
<comment type="similarity">
    <text evidence="1">Belongs to the NADH dehydrogenase family.</text>
</comment>
<evidence type="ECO:0008006" key="10">
    <source>
        <dbReference type="Google" id="ProtNLM"/>
    </source>
</evidence>
<dbReference type="OrthoDB" id="3244603at2759"/>
<dbReference type="EnsemblMetazoa" id="G23468.6">
    <property type="protein sequence ID" value="G23468.6:cds"/>
    <property type="gene ID" value="G23468"/>
</dbReference>
<keyword evidence="3" id="KW-0274">FAD</keyword>
<name>A0A8W8KDS5_MAGGI</name>
<dbReference type="PANTHER" id="PTHR43706:SF13">
    <property type="entry name" value="NADH DEHYDROGENASE-RELATED"/>
    <property type="match status" value="1"/>
</dbReference>
<evidence type="ECO:0000256" key="2">
    <source>
        <dbReference type="ARBA" id="ARBA00022630"/>
    </source>
</evidence>
<dbReference type="InterPro" id="IPR023753">
    <property type="entry name" value="FAD/NAD-binding_dom"/>
</dbReference>